<feature type="transmembrane region" description="Helical" evidence="2">
    <location>
        <begin position="137"/>
        <end position="155"/>
    </location>
</feature>
<organism evidence="3 4">
    <name type="scientific">Kibdelosporangium banguiense</name>
    <dbReference type="NCBI Taxonomy" id="1365924"/>
    <lineage>
        <taxon>Bacteria</taxon>
        <taxon>Bacillati</taxon>
        <taxon>Actinomycetota</taxon>
        <taxon>Actinomycetes</taxon>
        <taxon>Pseudonocardiales</taxon>
        <taxon>Pseudonocardiaceae</taxon>
        <taxon>Kibdelosporangium</taxon>
    </lineage>
</organism>
<name>A0ABS4TBE8_9PSEU</name>
<dbReference type="RefSeq" id="WP_209636806.1">
    <property type="nucleotide sequence ID" value="NZ_JAGINW010000001.1"/>
</dbReference>
<keyword evidence="2" id="KW-1133">Transmembrane helix</keyword>
<keyword evidence="4" id="KW-1185">Reference proteome</keyword>
<protein>
    <submittedName>
        <fullName evidence="3">Uncharacterized protein</fullName>
    </submittedName>
</protein>
<gene>
    <name evidence="3" type="ORF">JOF56_002138</name>
</gene>
<feature type="compositionally biased region" description="Basic and acidic residues" evidence="1">
    <location>
        <begin position="20"/>
        <end position="31"/>
    </location>
</feature>
<sequence length="340" mass="36024">MGWQDELNSLDQDLSAGRIQADEYRRRRDELLATASSSSVEVRRVHRKQGPSIANAFTGTGDAKSGDSSADITQRVGIPADPGKASGWQAMQPPPQARVSAEPPDALSQIFPPTQAPMQGSEVFSQDTVVRKKWPRYVIAVVVLALVAGLTWFLAFRPSDSGSSAAPPPSSEPAPAPAPVTDTLSIEKLPNPTDLPLSTSGILSVDQAQVYNMIKPDEASYLVESGTEKILCRAVTSGNLSYVLFAFQVKGEKGGEALAARIVDRNKNLGMTDAGITGLPSGVTALTVVGEKSTLSEAVYGNGRVTVRIVIQQTSPGDRGQLNNAVRRSVDLTSKSIAVK</sequence>
<comment type="caution">
    <text evidence="3">The sequence shown here is derived from an EMBL/GenBank/DDBJ whole genome shotgun (WGS) entry which is preliminary data.</text>
</comment>
<keyword evidence="2" id="KW-0812">Transmembrane</keyword>
<dbReference type="EMBL" id="JAGINW010000001">
    <property type="protein sequence ID" value="MBP2321753.1"/>
    <property type="molecule type" value="Genomic_DNA"/>
</dbReference>
<feature type="compositionally biased region" description="Pro residues" evidence="1">
    <location>
        <begin position="166"/>
        <end position="178"/>
    </location>
</feature>
<evidence type="ECO:0000313" key="3">
    <source>
        <dbReference type="EMBL" id="MBP2321753.1"/>
    </source>
</evidence>
<proteinExistence type="predicted"/>
<evidence type="ECO:0000256" key="1">
    <source>
        <dbReference type="SAM" id="MobiDB-lite"/>
    </source>
</evidence>
<evidence type="ECO:0000313" key="4">
    <source>
        <dbReference type="Proteomes" id="UP001519332"/>
    </source>
</evidence>
<evidence type="ECO:0000256" key="2">
    <source>
        <dbReference type="SAM" id="Phobius"/>
    </source>
</evidence>
<accession>A0ABS4TBE8</accession>
<feature type="compositionally biased region" description="Polar residues" evidence="1">
    <location>
        <begin position="1"/>
        <end position="12"/>
    </location>
</feature>
<dbReference type="Proteomes" id="UP001519332">
    <property type="component" value="Unassembled WGS sequence"/>
</dbReference>
<reference evidence="3 4" key="1">
    <citation type="submission" date="2021-03" db="EMBL/GenBank/DDBJ databases">
        <title>Sequencing the genomes of 1000 actinobacteria strains.</title>
        <authorList>
            <person name="Klenk H.-P."/>
        </authorList>
    </citation>
    <scope>NUCLEOTIDE SEQUENCE [LARGE SCALE GENOMIC DNA]</scope>
    <source>
        <strain evidence="3 4">DSM 46670</strain>
    </source>
</reference>
<feature type="region of interest" description="Disordered" evidence="1">
    <location>
        <begin position="1"/>
        <end position="70"/>
    </location>
</feature>
<feature type="region of interest" description="Disordered" evidence="1">
    <location>
        <begin position="161"/>
        <end position="192"/>
    </location>
</feature>
<keyword evidence="2" id="KW-0472">Membrane</keyword>